<feature type="compositionally biased region" description="Basic residues" evidence="2">
    <location>
        <begin position="1"/>
        <end position="11"/>
    </location>
</feature>
<organism evidence="3">
    <name type="scientific">Podoviridae sp. ct8dV2</name>
    <dbReference type="NCBI Taxonomy" id="2825222"/>
    <lineage>
        <taxon>Viruses</taxon>
        <taxon>Duplodnaviria</taxon>
        <taxon>Heunggongvirae</taxon>
        <taxon>Uroviricota</taxon>
        <taxon>Caudoviricetes</taxon>
    </lineage>
</organism>
<keyword evidence="1" id="KW-0175">Coiled coil</keyword>
<evidence type="ECO:0000256" key="2">
    <source>
        <dbReference type="SAM" id="MobiDB-lite"/>
    </source>
</evidence>
<proteinExistence type="predicted"/>
<protein>
    <submittedName>
        <fullName evidence="3">Uncharacterized protein</fullName>
    </submittedName>
</protein>
<reference evidence="3" key="1">
    <citation type="journal article" date="2021" name="Proc. Natl. Acad. Sci. U.S.A.">
        <title>A Catalog of Tens of Thousands of Viruses from Human Metagenomes Reveals Hidden Associations with Chronic Diseases.</title>
        <authorList>
            <person name="Tisza M.J."/>
            <person name="Buck C.B."/>
        </authorList>
    </citation>
    <scope>NUCLEOTIDE SEQUENCE</scope>
    <source>
        <strain evidence="3">Ct8dV2</strain>
    </source>
</reference>
<evidence type="ECO:0000313" key="3">
    <source>
        <dbReference type="EMBL" id="DAE08867.1"/>
    </source>
</evidence>
<sequence length="99" mass="11756">MLRPSDKHKHQNQQNFGKVYYNTPCQKSKENAMKISEERLFEIAAEEYKSAGLDPHNEGVAQWAYYSAQQEYRSEEEVREELRELIKQDKEMGEEVYHG</sequence>
<accession>A0A8S5PQV8</accession>
<name>A0A8S5PQV8_9CAUD</name>
<evidence type="ECO:0000256" key="1">
    <source>
        <dbReference type="SAM" id="Coils"/>
    </source>
</evidence>
<dbReference type="EMBL" id="BK015477">
    <property type="protein sequence ID" value="DAE08867.1"/>
    <property type="molecule type" value="Genomic_DNA"/>
</dbReference>
<feature type="region of interest" description="Disordered" evidence="2">
    <location>
        <begin position="1"/>
        <end position="21"/>
    </location>
</feature>
<feature type="coiled-coil region" evidence="1">
    <location>
        <begin position="68"/>
        <end position="95"/>
    </location>
</feature>